<evidence type="ECO:0000256" key="4">
    <source>
        <dbReference type="ARBA" id="ARBA00023136"/>
    </source>
</evidence>
<keyword evidence="4" id="KW-0472">Membrane</keyword>
<name>S2DSK0_INDAL</name>
<sequence length="483" mass="53358">MKKSISSSLIAIILLFSACNEDLLNPIPRTTFSEAVVFDSPEKADQLLNGLYATLIAGQFYGSRYIIYNDIRAEDFINRTTNGVTGLATWQHTLVSTTNEVQNLWSVAYLLINRANIFMQGVAENADKVGGQEKVIQYQAQARFLRGLAYFSLLQLYARPYADNNGSHPGLPLRVQPELDNANNALARSTVAEVYAQILEDLNFAEQNLNAENGSALKNTTMAHRNTAIALKTRVYLAMRQYGNVISEANKIVSQTAPFIADSGVNHSLQEDIADVFAPPYTGPESIFSAPFTEMALPGTQNGLGSYYNPGPRGNGDYSLNMDNGIFTLEVFEKENDARSEWMFENQSNGLSYLNKFPRGPQHLDYAPIIRYAEVLLNLSEALVQSGGDQSRALELLNAVRTRSNPEGAYSGFASTEAFMEALLLERRLEFIGEGLRSFDLMRTLSTIPGKENVQAIPPSSPNYIWPISGVELLTNSLMTPNN</sequence>
<evidence type="ECO:0000256" key="1">
    <source>
        <dbReference type="ARBA" id="ARBA00004442"/>
    </source>
</evidence>
<proteinExistence type="inferred from homology"/>
<comment type="subcellular location">
    <subcellularLocation>
        <location evidence="1">Cell outer membrane</location>
    </subcellularLocation>
</comment>
<comment type="similarity">
    <text evidence="2">Belongs to the SusD family.</text>
</comment>
<evidence type="ECO:0000256" key="5">
    <source>
        <dbReference type="ARBA" id="ARBA00023237"/>
    </source>
</evidence>
<dbReference type="Gene3D" id="1.25.40.390">
    <property type="match status" value="1"/>
</dbReference>
<evidence type="ECO:0000313" key="9">
    <source>
        <dbReference type="Proteomes" id="UP000006073"/>
    </source>
</evidence>
<dbReference type="eggNOG" id="COG3637">
    <property type="taxonomic scope" value="Bacteria"/>
</dbReference>
<dbReference type="InterPro" id="IPR033985">
    <property type="entry name" value="SusD-like_N"/>
</dbReference>
<keyword evidence="3" id="KW-0732">Signal</keyword>
<evidence type="ECO:0000256" key="3">
    <source>
        <dbReference type="ARBA" id="ARBA00022729"/>
    </source>
</evidence>
<dbReference type="STRING" id="1189612.A33Q_3934"/>
<dbReference type="InterPro" id="IPR012944">
    <property type="entry name" value="SusD_RagB_dom"/>
</dbReference>
<dbReference type="PROSITE" id="PS51257">
    <property type="entry name" value="PROKAR_LIPOPROTEIN"/>
    <property type="match status" value="1"/>
</dbReference>
<dbReference type="Pfam" id="PF07980">
    <property type="entry name" value="SusD_RagB"/>
    <property type="match status" value="1"/>
</dbReference>
<dbReference type="AlphaFoldDB" id="S2DSK0"/>
<dbReference type="SUPFAM" id="SSF48452">
    <property type="entry name" value="TPR-like"/>
    <property type="match status" value="1"/>
</dbReference>
<gene>
    <name evidence="8" type="ORF">A33Q_3934</name>
</gene>
<protein>
    <recommendedName>
        <fullName evidence="10">RagB/SusD family nutrient uptake outer membrane protein</fullName>
    </recommendedName>
</protein>
<feature type="domain" description="RagB/SusD" evidence="6">
    <location>
        <begin position="366"/>
        <end position="443"/>
    </location>
</feature>
<organism evidence="8 9">
    <name type="scientific">Indibacter alkaliphilus (strain CCUG 57479 / KCTC 22604 / LW1)</name>
    <dbReference type="NCBI Taxonomy" id="1189612"/>
    <lineage>
        <taxon>Bacteria</taxon>
        <taxon>Pseudomonadati</taxon>
        <taxon>Bacteroidota</taxon>
        <taxon>Cytophagia</taxon>
        <taxon>Cytophagales</taxon>
        <taxon>Cyclobacteriaceae</taxon>
    </lineage>
</organism>
<dbReference type="Proteomes" id="UP000006073">
    <property type="component" value="Unassembled WGS sequence"/>
</dbReference>
<evidence type="ECO:0000256" key="2">
    <source>
        <dbReference type="ARBA" id="ARBA00006275"/>
    </source>
</evidence>
<dbReference type="CDD" id="cd08977">
    <property type="entry name" value="SusD"/>
    <property type="match status" value="1"/>
</dbReference>
<dbReference type="GO" id="GO:0009279">
    <property type="term" value="C:cell outer membrane"/>
    <property type="evidence" value="ECO:0007669"/>
    <property type="project" value="UniProtKB-SubCell"/>
</dbReference>
<dbReference type="RefSeq" id="WP_009035073.1">
    <property type="nucleotide sequence ID" value="NZ_ALWO02000049.1"/>
</dbReference>
<feature type="domain" description="SusD-like N-terminal" evidence="7">
    <location>
        <begin position="36"/>
        <end position="237"/>
    </location>
</feature>
<accession>S2DSK0</accession>
<evidence type="ECO:0000313" key="8">
    <source>
        <dbReference type="EMBL" id="EOZ92843.1"/>
    </source>
</evidence>
<dbReference type="InterPro" id="IPR011990">
    <property type="entry name" value="TPR-like_helical_dom_sf"/>
</dbReference>
<evidence type="ECO:0000259" key="7">
    <source>
        <dbReference type="Pfam" id="PF14322"/>
    </source>
</evidence>
<dbReference type="OrthoDB" id="9792139at2"/>
<evidence type="ECO:0000259" key="6">
    <source>
        <dbReference type="Pfam" id="PF07980"/>
    </source>
</evidence>
<keyword evidence="9" id="KW-1185">Reference proteome</keyword>
<keyword evidence="5" id="KW-0998">Cell outer membrane</keyword>
<comment type="caution">
    <text evidence="8">The sequence shown here is derived from an EMBL/GenBank/DDBJ whole genome shotgun (WGS) entry which is preliminary data.</text>
</comment>
<dbReference type="EMBL" id="ALWO02000049">
    <property type="protein sequence ID" value="EOZ92843.1"/>
    <property type="molecule type" value="Genomic_DNA"/>
</dbReference>
<evidence type="ECO:0008006" key="10">
    <source>
        <dbReference type="Google" id="ProtNLM"/>
    </source>
</evidence>
<dbReference type="Pfam" id="PF14322">
    <property type="entry name" value="SusD-like_3"/>
    <property type="match status" value="1"/>
</dbReference>
<reference evidence="8 9" key="1">
    <citation type="journal article" date="2013" name="Genome Announc.">
        <title>Draft Genome Sequence of Indibacter alkaliphilus Strain LW1T, Isolated from Lonar Lake, a Haloalkaline Lake in the Buldana District of Maharashtra, India.</title>
        <authorList>
            <person name="Singh A."/>
            <person name="Kumar Jangir P."/>
            <person name="Sharma R."/>
            <person name="Singh A."/>
            <person name="Kumar Pinnaka A."/>
            <person name="Shivaji S."/>
        </authorList>
    </citation>
    <scope>NUCLEOTIDE SEQUENCE [LARGE SCALE GENOMIC DNA]</scope>
    <source>
        <strain evidence="9">CCUG 57479 / KCTC 22604 / LW1</strain>
    </source>
</reference>